<dbReference type="Gene3D" id="1.20.58.340">
    <property type="entry name" value="Magnesium transport protein CorA, transmembrane region"/>
    <property type="match status" value="1"/>
</dbReference>
<evidence type="ECO:0000256" key="6">
    <source>
        <dbReference type="SAM" id="Phobius"/>
    </source>
</evidence>
<dbReference type="Pfam" id="PF01544">
    <property type="entry name" value="CorA"/>
    <property type="match status" value="1"/>
</dbReference>
<feature type="coiled-coil region" evidence="5">
    <location>
        <begin position="386"/>
        <end position="413"/>
    </location>
</feature>
<feature type="transmembrane region" description="Helical" evidence="6">
    <location>
        <begin position="556"/>
        <end position="578"/>
    </location>
</feature>
<dbReference type="SUPFAM" id="SSF144083">
    <property type="entry name" value="Magnesium transport protein CorA, transmembrane region"/>
    <property type="match status" value="1"/>
</dbReference>
<dbReference type="GeneID" id="25330027"/>
<comment type="subcellular location">
    <subcellularLocation>
        <location evidence="1">Membrane</location>
        <topology evidence="1">Multi-pass membrane protein</topology>
    </subcellularLocation>
</comment>
<dbReference type="OrthoDB" id="5430414at2759"/>
<evidence type="ECO:0000256" key="2">
    <source>
        <dbReference type="ARBA" id="ARBA00022692"/>
    </source>
</evidence>
<dbReference type="STRING" id="348802.A0A0D2ECV2"/>
<protein>
    <submittedName>
        <fullName evidence="7">Uncharacterized protein</fullName>
    </submittedName>
</protein>
<proteinExistence type="predicted"/>
<dbReference type="HOGENOM" id="CLU_364090_0_0_1"/>
<reference evidence="7 8" key="1">
    <citation type="submission" date="2015-01" db="EMBL/GenBank/DDBJ databases">
        <title>The Genome Sequence of Exophiala xenobiotica CBS118157.</title>
        <authorList>
            <consortium name="The Broad Institute Genomics Platform"/>
            <person name="Cuomo C."/>
            <person name="de Hoog S."/>
            <person name="Gorbushina A."/>
            <person name="Stielow B."/>
            <person name="Teixiera M."/>
            <person name="Abouelleil A."/>
            <person name="Chapman S.B."/>
            <person name="Priest M."/>
            <person name="Young S.K."/>
            <person name="Wortman J."/>
            <person name="Nusbaum C."/>
            <person name="Birren B."/>
        </authorList>
    </citation>
    <scope>NUCLEOTIDE SEQUENCE [LARGE SCALE GENOMIC DNA]</scope>
    <source>
        <strain evidence="7 8">CBS 118157</strain>
    </source>
</reference>
<dbReference type="EMBL" id="KN847321">
    <property type="protein sequence ID" value="KIW52486.1"/>
    <property type="molecule type" value="Genomic_DNA"/>
</dbReference>
<feature type="transmembrane region" description="Helical" evidence="6">
    <location>
        <begin position="452"/>
        <end position="470"/>
    </location>
</feature>
<dbReference type="InterPro" id="IPR045863">
    <property type="entry name" value="CorA_TM1_TM2"/>
</dbReference>
<dbReference type="RefSeq" id="XP_013313070.1">
    <property type="nucleotide sequence ID" value="XM_013457616.1"/>
</dbReference>
<accession>A0A0D2ECV2</accession>
<keyword evidence="3 6" id="KW-1133">Transmembrane helix</keyword>
<gene>
    <name evidence="7" type="ORF">PV05_08119</name>
</gene>
<feature type="transmembrane region" description="Helical" evidence="6">
    <location>
        <begin position="714"/>
        <end position="731"/>
    </location>
</feature>
<evidence type="ECO:0000313" key="8">
    <source>
        <dbReference type="Proteomes" id="UP000054342"/>
    </source>
</evidence>
<evidence type="ECO:0000313" key="7">
    <source>
        <dbReference type="EMBL" id="KIW52485.1"/>
    </source>
</evidence>
<keyword evidence="2 6" id="KW-0812">Transmembrane</keyword>
<feature type="transmembrane region" description="Helical" evidence="6">
    <location>
        <begin position="524"/>
        <end position="544"/>
    </location>
</feature>
<evidence type="ECO:0000256" key="3">
    <source>
        <dbReference type="ARBA" id="ARBA00022989"/>
    </source>
</evidence>
<dbReference type="AlphaFoldDB" id="A0A0D2ECV2"/>
<sequence>MEPQFARNIALGGDGVSVEDAPFANFPAGKPITAVDIGSAGQVCIHRGYVDVADVPRFSCQLQAKTIRVIFRTTSGSFSRQMPSENVSTNGISRSGFIVCTECYRSGIVSALPASSISSVSPCTSARGHGSIYTGTASLHSCSSTGRSHSSASTEKASGSGLSCRDLLRFWTPDPTGSTLTCNTYINTEDADFEDVKRFRDHAAFFQRQSLHGDPRQSLDLAKGEPEFYVLSNRFYTRWMEKKALEVQCHCFGIKLRNHNVDYEPFQDTFFTALIKPTSAVRLFNGDVDQGIRLVTIELLDSLLIIWTSFLESISYDTAYLPHDRLQSNARKSSPEWRHVKGFARAIREIIMCSEAAIEAISLITTLTENDKTILRDVEFEKRLLHKDASNSMDDLEQSMERLLTRTEQAISQRQDLNIGRLTILSAIFLPLTTSCSLLSMSTRVNQLGALWWDWLGIVVTIAIVTLTVWRTNDKWRRRLGRWRDVWERLPSRDLWARARETVLDHETLTTGHRRYGLIPPATSVAFIISKYLLIIGATVSFLIGMFLEVSQGARALGYSVAIAFGSCLLIVGIWRCYGAMKWYRRRAAQKRKQGDPDMASAIPSGKRFREKLRRRLARFQQQLRHAPIFTILTVIVDVVLYPIVTVASALIWLFVGDLPARAVVQFAGFCIEIAWPEMEFDLNNPEYVTQLTQQFSRPGDSIDWEESLSDERASFTKIVCLLIILGMAVVKATKDDKDHHVDQATNSSELITAIPNTDNKVDTSTV</sequence>
<feature type="transmembrane region" description="Helical" evidence="6">
    <location>
        <begin position="629"/>
        <end position="656"/>
    </location>
</feature>
<dbReference type="EMBL" id="KN847321">
    <property type="protein sequence ID" value="KIW52485.1"/>
    <property type="molecule type" value="Genomic_DNA"/>
</dbReference>
<evidence type="ECO:0000256" key="4">
    <source>
        <dbReference type="ARBA" id="ARBA00023136"/>
    </source>
</evidence>
<dbReference type="InterPro" id="IPR002523">
    <property type="entry name" value="MgTranspt_CorA/ZnTranspt_ZntB"/>
</dbReference>
<dbReference type="GO" id="GO:0016020">
    <property type="term" value="C:membrane"/>
    <property type="evidence" value="ECO:0007669"/>
    <property type="project" value="UniProtKB-SubCell"/>
</dbReference>
<dbReference type="Proteomes" id="UP000054342">
    <property type="component" value="Unassembled WGS sequence"/>
</dbReference>
<dbReference type="GO" id="GO:0046873">
    <property type="term" value="F:metal ion transmembrane transporter activity"/>
    <property type="evidence" value="ECO:0007669"/>
    <property type="project" value="InterPro"/>
</dbReference>
<organism evidence="7 8">
    <name type="scientific">Exophiala xenobiotica</name>
    <dbReference type="NCBI Taxonomy" id="348802"/>
    <lineage>
        <taxon>Eukaryota</taxon>
        <taxon>Fungi</taxon>
        <taxon>Dikarya</taxon>
        <taxon>Ascomycota</taxon>
        <taxon>Pezizomycotina</taxon>
        <taxon>Eurotiomycetes</taxon>
        <taxon>Chaetothyriomycetidae</taxon>
        <taxon>Chaetothyriales</taxon>
        <taxon>Herpotrichiellaceae</taxon>
        <taxon>Exophiala</taxon>
    </lineage>
</organism>
<evidence type="ECO:0000256" key="1">
    <source>
        <dbReference type="ARBA" id="ARBA00004141"/>
    </source>
</evidence>
<keyword evidence="4 6" id="KW-0472">Membrane</keyword>
<keyword evidence="8" id="KW-1185">Reference proteome</keyword>
<name>A0A0D2ECV2_9EURO</name>
<dbReference type="RefSeq" id="XP_013313069.1">
    <property type="nucleotide sequence ID" value="XM_013457615.1"/>
</dbReference>
<keyword evidence="5" id="KW-0175">Coiled coil</keyword>
<evidence type="ECO:0000256" key="5">
    <source>
        <dbReference type="SAM" id="Coils"/>
    </source>
</evidence>